<proteinExistence type="predicted"/>
<organism evidence="1">
    <name type="scientific">freshwater metagenome</name>
    <dbReference type="NCBI Taxonomy" id="449393"/>
    <lineage>
        <taxon>unclassified sequences</taxon>
        <taxon>metagenomes</taxon>
        <taxon>ecological metagenomes</taxon>
    </lineage>
</organism>
<accession>A0A6J7ATI8</accession>
<sequence>MSRHQQVVVVARPTRSVPQSFDCCTAEPRRRQVPGDVTVAETVHERGRRRRREPHRVTARAFLLDPEVTAMQMGDVVPVDAVLELQLPVAAVAELVHAGGDLEPTAGRQVARDIHLGQHTRAEMFDERHDVDRQAREHEPAIRIASRHRTQPERVTVERVAVLLRMRNPDETAAVSKRPTVIRTGEKPAVAPLVWAHHCASMRATVHQHPNHAVVAAREDHRLAPELARPVVARFGYLAFVADEHPPVMEDPVDLLFEDLRIGVHRIVHAVVEHEVGVADGCTGGHDRLLRRARWAIVRATSSGAPTMFAHSSVMPAAAKRSRCASTWASDPTTARSTGCATPSIASCRA</sequence>
<protein>
    <submittedName>
        <fullName evidence="1">Unannotated protein</fullName>
    </submittedName>
</protein>
<evidence type="ECO:0000313" key="1">
    <source>
        <dbReference type="EMBL" id="CAB4836321.1"/>
    </source>
</evidence>
<dbReference type="AlphaFoldDB" id="A0A6J7ATI8"/>
<reference evidence="1" key="1">
    <citation type="submission" date="2020-05" db="EMBL/GenBank/DDBJ databases">
        <authorList>
            <person name="Chiriac C."/>
            <person name="Salcher M."/>
            <person name="Ghai R."/>
            <person name="Kavagutti S V."/>
        </authorList>
    </citation>
    <scope>NUCLEOTIDE SEQUENCE</scope>
</reference>
<name>A0A6J7ATI8_9ZZZZ</name>
<gene>
    <name evidence="1" type="ORF">UFOPK3139_02796</name>
</gene>
<dbReference type="EMBL" id="CAFABA010000165">
    <property type="protein sequence ID" value="CAB4836321.1"/>
    <property type="molecule type" value="Genomic_DNA"/>
</dbReference>